<proteinExistence type="predicted"/>
<dbReference type="AlphaFoldDB" id="A0A7J5UNP9"/>
<comment type="caution">
    <text evidence="1">The sequence shown here is derived from an EMBL/GenBank/DDBJ whole genome shotgun (WGS) entry which is preliminary data.</text>
</comment>
<organism evidence="1 2">
    <name type="scientific">Georgenia thermotolerans</name>
    <dbReference type="NCBI Taxonomy" id="527326"/>
    <lineage>
        <taxon>Bacteria</taxon>
        <taxon>Bacillati</taxon>
        <taxon>Actinomycetota</taxon>
        <taxon>Actinomycetes</taxon>
        <taxon>Micrococcales</taxon>
        <taxon>Bogoriellaceae</taxon>
        <taxon>Georgenia</taxon>
    </lineage>
</organism>
<dbReference type="EMBL" id="WHJE01000068">
    <property type="protein sequence ID" value="KAE8763523.1"/>
    <property type="molecule type" value="Genomic_DNA"/>
</dbReference>
<gene>
    <name evidence="1" type="ORF">GB883_13660</name>
</gene>
<reference evidence="1 2" key="1">
    <citation type="submission" date="2019-10" db="EMBL/GenBank/DDBJ databases">
        <title>Georgenia wutianyii sp. nov. and Georgenia yuyongxinii sp. nov. isolated from plateau pika (Ochotona curzoniae) in the Qinghai-Tibet plateau of China.</title>
        <authorList>
            <person name="Tian Z."/>
        </authorList>
    </citation>
    <scope>NUCLEOTIDE SEQUENCE [LARGE SCALE GENOMIC DNA]</scope>
    <source>
        <strain evidence="1 2">DSM 21501</strain>
    </source>
</reference>
<evidence type="ECO:0000313" key="2">
    <source>
        <dbReference type="Proteomes" id="UP000451860"/>
    </source>
</evidence>
<protein>
    <submittedName>
        <fullName evidence="1">Uncharacterized protein</fullName>
    </submittedName>
</protein>
<keyword evidence="2" id="KW-1185">Reference proteome</keyword>
<dbReference type="RefSeq" id="WP_152202754.1">
    <property type="nucleotide sequence ID" value="NZ_VUKF01000018.1"/>
</dbReference>
<dbReference type="OrthoDB" id="4965422at2"/>
<dbReference type="Proteomes" id="UP000451860">
    <property type="component" value="Unassembled WGS sequence"/>
</dbReference>
<name>A0A7J5UNP9_9MICO</name>
<evidence type="ECO:0000313" key="1">
    <source>
        <dbReference type="EMBL" id="KAE8763523.1"/>
    </source>
</evidence>
<sequence>MRELTISEIEGQDVELLPERETLFYFKNNNFSAVFAHNSATAVNFFTKDSIAAANAQQWIGVNQH</sequence>
<accession>A0A7J5UNP9</accession>